<keyword evidence="4" id="KW-1185">Reference proteome</keyword>
<dbReference type="PANTHER" id="PTHR30005:SF0">
    <property type="entry name" value="RETROGRADE REGULATION PROTEIN 2"/>
    <property type="match status" value="1"/>
</dbReference>
<evidence type="ECO:0000256" key="1">
    <source>
        <dbReference type="ARBA" id="ARBA00007125"/>
    </source>
</evidence>
<name>A0A6I6DKR9_9FIRM</name>
<dbReference type="Gene3D" id="3.30.420.150">
    <property type="entry name" value="Exopolyphosphatase. Domain 2"/>
    <property type="match status" value="1"/>
</dbReference>
<feature type="domain" description="Ppx/GppA phosphatase N-terminal" evidence="2">
    <location>
        <begin position="16"/>
        <end position="288"/>
    </location>
</feature>
<dbReference type="InterPro" id="IPR050273">
    <property type="entry name" value="GppA/Ppx_hydrolase"/>
</dbReference>
<organism evidence="3 4">
    <name type="scientific">Candidatus Syntrophocurvum alkaliphilum</name>
    <dbReference type="NCBI Taxonomy" id="2293317"/>
    <lineage>
        <taxon>Bacteria</taxon>
        <taxon>Bacillati</taxon>
        <taxon>Bacillota</taxon>
        <taxon>Clostridia</taxon>
        <taxon>Eubacteriales</taxon>
        <taxon>Syntrophomonadaceae</taxon>
        <taxon>Candidatus Syntrophocurvum</taxon>
    </lineage>
</organism>
<evidence type="ECO:0000259" key="2">
    <source>
        <dbReference type="Pfam" id="PF02541"/>
    </source>
</evidence>
<protein>
    <submittedName>
        <fullName evidence="3">Exopolyphosphatase</fullName>
        <ecNumber evidence="3">3.6.1.11</ecNumber>
    </submittedName>
</protein>
<dbReference type="Pfam" id="PF02541">
    <property type="entry name" value="Ppx-GppA"/>
    <property type="match status" value="1"/>
</dbReference>
<dbReference type="AlphaFoldDB" id="A0A6I6DKR9"/>
<reference evidence="4" key="1">
    <citation type="journal article" date="2019" name="Microbiology">
        <title>Complete Genome Sequence of an Uncultured Bacterium of the Candidate Phylum Bipolaricaulota.</title>
        <authorList>
            <person name="Kadnikov V.V."/>
            <person name="Mardanov A.V."/>
            <person name="Beletsky A.V."/>
            <person name="Frank Y.A."/>
            <person name="Karnachuk O.V."/>
            <person name="Ravin N.V."/>
        </authorList>
    </citation>
    <scope>NUCLEOTIDE SEQUENCE [LARGE SCALE GENOMIC DNA]</scope>
</reference>
<dbReference type="SUPFAM" id="SSF53067">
    <property type="entry name" value="Actin-like ATPase domain"/>
    <property type="match status" value="2"/>
</dbReference>
<proteinExistence type="inferred from homology"/>
<dbReference type="PANTHER" id="PTHR30005">
    <property type="entry name" value="EXOPOLYPHOSPHATASE"/>
    <property type="match status" value="1"/>
</dbReference>
<dbReference type="RefSeq" id="WP_156204295.1">
    <property type="nucleotide sequence ID" value="NZ_CP046457.1"/>
</dbReference>
<sequence length="289" mass="32227">MKYAAIDIGTNSCRLIIVEVTDNGLNTLKKQVEITRIGEGLSKSSNLSPDAINRTISCLNDFKKTIENHKAQSFRVIATNAVREAKNQEDFLLKVKEQCGLEIDVISSDEEAKLSYLGVEKGLKFEQLPVLVDLGGGSTEFIFNGEYSYVNSIPIGAVKVTENNMSIFDIKNIFREILEHKEKFENSPLAFVGGTATSLVAIKEGMETYKPDIVHGYKLKREEVADLYNLLERMPLNVRKRLPGLQPERADIITGGAKVVLLIMDLLEKNEITISESDIMEGTIWSLLN</sequence>
<dbReference type="OrthoDB" id="9807195at2"/>
<dbReference type="GO" id="GO:0004309">
    <property type="term" value="F:exopolyphosphatase activity"/>
    <property type="evidence" value="ECO:0007669"/>
    <property type="project" value="UniProtKB-EC"/>
</dbReference>
<dbReference type="Gene3D" id="3.30.420.40">
    <property type="match status" value="1"/>
</dbReference>
<dbReference type="CDD" id="cd24054">
    <property type="entry name" value="ASKHA_NBD_AaPPX-GppA_MtPPX2-like"/>
    <property type="match status" value="1"/>
</dbReference>
<dbReference type="KEGG" id="salq:SYNTR_1926"/>
<dbReference type="EMBL" id="CP046457">
    <property type="protein sequence ID" value="QGU00520.1"/>
    <property type="molecule type" value="Genomic_DNA"/>
</dbReference>
<dbReference type="EC" id="3.6.1.11" evidence="3"/>
<dbReference type="InterPro" id="IPR003695">
    <property type="entry name" value="Ppx_GppA_N"/>
</dbReference>
<comment type="similarity">
    <text evidence="1">Belongs to the GppA/Ppx family.</text>
</comment>
<dbReference type="Proteomes" id="UP000426444">
    <property type="component" value="Chromosome"/>
</dbReference>
<evidence type="ECO:0000313" key="4">
    <source>
        <dbReference type="Proteomes" id="UP000426444"/>
    </source>
</evidence>
<accession>A0A6I6DKR9</accession>
<evidence type="ECO:0000313" key="3">
    <source>
        <dbReference type="EMBL" id="QGU00520.1"/>
    </source>
</evidence>
<dbReference type="InterPro" id="IPR043129">
    <property type="entry name" value="ATPase_NBD"/>
</dbReference>
<keyword evidence="3" id="KW-0378">Hydrolase</keyword>
<gene>
    <name evidence="3" type="ORF">SYNTR_1926</name>
</gene>